<comment type="caution">
    <text evidence="2">The sequence shown here is derived from an EMBL/GenBank/DDBJ whole genome shotgun (WGS) entry which is preliminary data.</text>
</comment>
<accession>A0ABD0QN10</accession>
<dbReference type="AlphaFoldDB" id="A0ABD0QN10"/>
<evidence type="ECO:0000256" key="1">
    <source>
        <dbReference type="SAM" id="MobiDB-lite"/>
    </source>
</evidence>
<proteinExistence type="predicted"/>
<dbReference type="Proteomes" id="UP001529510">
    <property type="component" value="Unassembled WGS sequence"/>
</dbReference>
<feature type="region of interest" description="Disordered" evidence="1">
    <location>
        <begin position="1"/>
        <end position="70"/>
    </location>
</feature>
<name>A0ABD0QN10_CIRMR</name>
<dbReference type="EMBL" id="JAMKFB020000008">
    <property type="protein sequence ID" value="KAL0187476.1"/>
    <property type="molecule type" value="Genomic_DNA"/>
</dbReference>
<sequence length="70" mass="7638">MPRVRLHGSGSGVQTAAADQRRPEGLDQRPGPQSEDPAPEFPGARLARQSAGRGLHRELLHQRIGRGKHQ</sequence>
<organism evidence="2 3">
    <name type="scientific">Cirrhinus mrigala</name>
    <name type="common">Mrigala</name>
    <dbReference type="NCBI Taxonomy" id="683832"/>
    <lineage>
        <taxon>Eukaryota</taxon>
        <taxon>Metazoa</taxon>
        <taxon>Chordata</taxon>
        <taxon>Craniata</taxon>
        <taxon>Vertebrata</taxon>
        <taxon>Euteleostomi</taxon>
        <taxon>Actinopterygii</taxon>
        <taxon>Neopterygii</taxon>
        <taxon>Teleostei</taxon>
        <taxon>Ostariophysi</taxon>
        <taxon>Cypriniformes</taxon>
        <taxon>Cyprinidae</taxon>
        <taxon>Labeoninae</taxon>
        <taxon>Labeonini</taxon>
        <taxon>Cirrhinus</taxon>
    </lineage>
</organism>
<feature type="non-terminal residue" evidence="2">
    <location>
        <position position="70"/>
    </location>
</feature>
<evidence type="ECO:0000313" key="3">
    <source>
        <dbReference type="Proteomes" id="UP001529510"/>
    </source>
</evidence>
<keyword evidence="3" id="KW-1185">Reference proteome</keyword>
<evidence type="ECO:0000313" key="2">
    <source>
        <dbReference type="EMBL" id="KAL0187476.1"/>
    </source>
</evidence>
<protein>
    <submittedName>
        <fullName evidence="2">Uncharacterized protein</fullName>
    </submittedName>
</protein>
<gene>
    <name evidence="2" type="ORF">M9458_019146</name>
</gene>
<reference evidence="2 3" key="1">
    <citation type="submission" date="2024-05" db="EMBL/GenBank/DDBJ databases">
        <title>Genome sequencing and assembly of Indian major carp, Cirrhinus mrigala (Hamilton, 1822).</title>
        <authorList>
            <person name="Mohindra V."/>
            <person name="Chowdhury L.M."/>
            <person name="Lal K."/>
            <person name="Jena J.K."/>
        </authorList>
    </citation>
    <scope>NUCLEOTIDE SEQUENCE [LARGE SCALE GENOMIC DNA]</scope>
    <source>
        <strain evidence="2">CM1030</strain>
        <tissue evidence="2">Blood</tissue>
    </source>
</reference>